<dbReference type="EMBL" id="OZ035836">
    <property type="protein sequence ID" value="CAL1580884.1"/>
    <property type="molecule type" value="Genomic_DNA"/>
</dbReference>
<dbReference type="GO" id="GO:0005886">
    <property type="term" value="C:plasma membrane"/>
    <property type="evidence" value="ECO:0007669"/>
    <property type="project" value="UniProtKB-SubCell"/>
</dbReference>
<evidence type="ECO:0000256" key="15">
    <source>
        <dbReference type="SAM" id="Phobius"/>
    </source>
</evidence>
<evidence type="ECO:0000256" key="1">
    <source>
        <dbReference type="ARBA" id="ARBA00004651"/>
    </source>
</evidence>
<feature type="transmembrane region" description="Helical" evidence="15">
    <location>
        <begin position="342"/>
        <end position="361"/>
    </location>
</feature>
<keyword evidence="10 15" id="KW-0472">Membrane</keyword>
<dbReference type="InterPro" id="IPR036790">
    <property type="entry name" value="Frizzled_dom_sf"/>
</dbReference>
<dbReference type="FunFam" id="1.10.2000.10:FF:000004">
    <property type="entry name" value="Frizzled class receptor 8a"/>
    <property type="match status" value="1"/>
</dbReference>
<feature type="chain" id="PRO_5043920690" evidence="16">
    <location>
        <begin position="22"/>
        <end position="543"/>
    </location>
</feature>
<keyword evidence="12" id="KW-0675">Receptor</keyword>
<evidence type="ECO:0000256" key="16">
    <source>
        <dbReference type="SAM" id="SignalP"/>
    </source>
</evidence>
<dbReference type="SMART" id="SM00063">
    <property type="entry name" value="FRI"/>
    <property type="match status" value="1"/>
</dbReference>
<feature type="disulfide bond" evidence="14">
    <location>
        <begin position="25"/>
        <end position="86"/>
    </location>
</feature>
<evidence type="ECO:0000256" key="10">
    <source>
        <dbReference type="ARBA" id="ARBA00023136"/>
    </source>
</evidence>
<feature type="transmembrane region" description="Helical" evidence="15">
    <location>
        <begin position="426"/>
        <end position="447"/>
    </location>
</feature>
<dbReference type="PROSITE" id="PS50038">
    <property type="entry name" value="FZ"/>
    <property type="match status" value="1"/>
</dbReference>
<organism evidence="19 20">
    <name type="scientific">Knipowitschia caucasica</name>
    <name type="common">Caucasian dwarf goby</name>
    <name type="synonym">Pomatoschistus caucasicus</name>
    <dbReference type="NCBI Taxonomy" id="637954"/>
    <lineage>
        <taxon>Eukaryota</taxon>
        <taxon>Metazoa</taxon>
        <taxon>Chordata</taxon>
        <taxon>Craniata</taxon>
        <taxon>Vertebrata</taxon>
        <taxon>Euteleostomi</taxon>
        <taxon>Actinopterygii</taxon>
        <taxon>Neopterygii</taxon>
        <taxon>Teleostei</taxon>
        <taxon>Neoteleostei</taxon>
        <taxon>Acanthomorphata</taxon>
        <taxon>Gobiaria</taxon>
        <taxon>Gobiiformes</taxon>
        <taxon>Gobioidei</taxon>
        <taxon>Gobiidae</taxon>
        <taxon>Gobiinae</taxon>
        <taxon>Knipowitschia</taxon>
    </lineage>
</organism>
<feature type="transmembrane region" description="Helical" evidence="15">
    <location>
        <begin position="311"/>
        <end position="330"/>
    </location>
</feature>
<evidence type="ECO:0000259" key="18">
    <source>
        <dbReference type="PROSITE" id="PS50261"/>
    </source>
</evidence>
<dbReference type="InterPro" id="IPR015526">
    <property type="entry name" value="Frizzled/SFRP"/>
</dbReference>
<name>A0AAV2K033_KNICA</name>
<feature type="transmembrane region" description="Helical" evidence="15">
    <location>
        <begin position="218"/>
        <end position="241"/>
    </location>
</feature>
<feature type="disulfide bond" evidence="14">
    <location>
        <begin position="97"/>
        <end position="138"/>
    </location>
</feature>
<feature type="disulfide bond" evidence="14">
    <location>
        <begin position="70"/>
        <end position="108"/>
    </location>
</feature>
<evidence type="ECO:0000256" key="12">
    <source>
        <dbReference type="ARBA" id="ARBA00023170"/>
    </source>
</evidence>
<feature type="transmembrane region" description="Helical" evidence="15">
    <location>
        <begin position="478"/>
        <end position="497"/>
    </location>
</feature>
<dbReference type="GO" id="GO:0060070">
    <property type="term" value="P:canonical Wnt signaling pathway"/>
    <property type="evidence" value="ECO:0007669"/>
    <property type="project" value="TreeGrafter"/>
</dbReference>
<dbReference type="Gene3D" id="1.10.2000.10">
    <property type="entry name" value="Frizzled cysteine-rich domain"/>
    <property type="match status" value="1"/>
</dbReference>
<keyword evidence="7 16" id="KW-0732">Signal</keyword>
<evidence type="ECO:0000256" key="14">
    <source>
        <dbReference type="PROSITE-ProRule" id="PRU00090"/>
    </source>
</evidence>
<dbReference type="Pfam" id="PF01392">
    <property type="entry name" value="Fz"/>
    <property type="match status" value="1"/>
</dbReference>
<dbReference type="InterPro" id="IPR000539">
    <property type="entry name" value="Frizzled/Smoothened_7TM"/>
</dbReference>
<dbReference type="PANTHER" id="PTHR11309">
    <property type="entry name" value="FRIZZLED"/>
    <property type="match status" value="1"/>
</dbReference>
<evidence type="ECO:0000313" key="20">
    <source>
        <dbReference type="Proteomes" id="UP001497482"/>
    </source>
</evidence>
<comment type="similarity">
    <text evidence="2">Belongs to the G-protein coupled receptor Fz/Smo family.</text>
</comment>
<reference evidence="19 20" key="1">
    <citation type="submission" date="2024-04" db="EMBL/GenBank/DDBJ databases">
        <authorList>
            <person name="Waldvogel A.-M."/>
            <person name="Schoenle A."/>
        </authorList>
    </citation>
    <scope>NUCLEOTIDE SEQUENCE [LARGE SCALE GENOMIC DNA]</scope>
</reference>
<dbReference type="PRINTS" id="PR00489">
    <property type="entry name" value="FRIZZLED"/>
</dbReference>
<feature type="domain" description="G-protein coupled receptors family 2 profile 2" evidence="18">
    <location>
        <begin position="217"/>
        <end position="504"/>
    </location>
</feature>
<sequence>MQHGALCWSLVVLLGSAAAGAESRCERITLPLCKTVGYNFTRMPNQLKHSTQEEAGLEAHQFWPLVSIRCSADLRFFLCSLYTPICLEDYDDPLPPCRSVCERARAGCAPLMRQYGFPWPERMRCELLPDQSERHTLCLDHNHSTTAPPPLKPTGRALRPHTAKKKKKHRSEACESGCFCRTPLVRSPQQHVHTGHAPDCALPCHSPYLSLQQRAFTVLWLGLWSLLCCVCTLVTVVTFLMRRERVPYPERPIVFMAACHLCVSLGFLLRLAAGHEHVACDGDIIRYGSTGPALCTLVFLLTYFFSMASALWWVILSLTWFLAAALKWSSEAMAARAEYFHLVAWLVPSVKCIAVLALSAVDGDSVAGVCSVGNQNVYHLRGFVLAPLVLYLLVGGMLVLAGFVSLFRIRTVMKRGGAETQALERLILRIGVFTALYALPAAVTVACHMYEHQHRRAWEEALTCSCAQGGAQLRYAAFMLKYLMSLSAGISTGAWLWSLKTVDMWSSVCTQSCWKGKDRAQLEQLLSQPCRPVSAALTSDLRL</sequence>
<feature type="disulfide bond" evidence="14">
    <location>
        <begin position="33"/>
        <end position="79"/>
    </location>
</feature>
<evidence type="ECO:0000256" key="5">
    <source>
        <dbReference type="ARBA" id="ARBA00022687"/>
    </source>
</evidence>
<gene>
    <name evidence="19" type="ORF">KC01_LOCUS11682</name>
</gene>
<dbReference type="GO" id="GO:0042813">
    <property type="term" value="F:Wnt receptor activity"/>
    <property type="evidence" value="ECO:0007669"/>
    <property type="project" value="TreeGrafter"/>
</dbReference>
<feature type="signal peptide" evidence="16">
    <location>
        <begin position="1"/>
        <end position="21"/>
    </location>
</feature>
<feature type="domain" description="FZ" evidence="17">
    <location>
        <begin position="20"/>
        <end position="141"/>
    </location>
</feature>
<dbReference type="GO" id="GO:0017147">
    <property type="term" value="F:Wnt-protein binding"/>
    <property type="evidence" value="ECO:0007669"/>
    <property type="project" value="TreeGrafter"/>
</dbReference>
<keyword evidence="3" id="KW-0217">Developmental protein</keyword>
<feature type="disulfide bond" evidence="14">
    <location>
        <begin position="101"/>
        <end position="125"/>
    </location>
</feature>
<evidence type="ECO:0000256" key="11">
    <source>
        <dbReference type="ARBA" id="ARBA00023157"/>
    </source>
</evidence>
<dbReference type="CDD" id="cd15035">
    <property type="entry name" value="7tmF_FZD5_FZD8-like"/>
    <property type="match status" value="1"/>
</dbReference>
<evidence type="ECO:0000313" key="19">
    <source>
        <dbReference type="EMBL" id="CAL1580884.1"/>
    </source>
</evidence>
<comment type="subcellular location">
    <subcellularLocation>
        <location evidence="1">Cell membrane</location>
        <topology evidence="1">Multi-pass membrane protein</topology>
    </subcellularLocation>
</comment>
<accession>A0AAV2K033</accession>
<keyword evidence="8 15" id="KW-1133">Transmembrane helix</keyword>
<dbReference type="InterPro" id="IPR020067">
    <property type="entry name" value="Frizzled_dom"/>
</dbReference>
<keyword evidence="6 15" id="KW-0812">Transmembrane</keyword>
<keyword evidence="9" id="KW-0297">G-protein coupled receptor</keyword>
<dbReference type="AlphaFoldDB" id="A0AAV2K033"/>
<dbReference type="SMART" id="SM01330">
    <property type="entry name" value="Frizzled"/>
    <property type="match status" value="1"/>
</dbReference>
<evidence type="ECO:0000259" key="17">
    <source>
        <dbReference type="PROSITE" id="PS50038"/>
    </source>
</evidence>
<dbReference type="InterPro" id="IPR017981">
    <property type="entry name" value="GPCR_2-like_7TM"/>
</dbReference>
<keyword evidence="20" id="KW-1185">Reference proteome</keyword>
<evidence type="ECO:0000256" key="9">
    <source>
        <dbReference type="ARBA" id="ARBA00023040"/>
    </source>
</evidence>
<evidence type="ECO:0000256" key="8">
    <source>
        <dbReference type="ARBA" id="ARBA00022989"/>
    </source>
</evidence>
<evidence type="ECO:0000256" key="2">
    <source>
        <dbReference type="ARBA" id="ARBA00008077"/>
    </source>
</evidence>
<evidence type="ECO:0000256" key="4">
    <source>
        <dbReference type="ARBA" id="ARBA00022475"/>
    </source>
</evidence>
<dbReference type="GO" id="GO:0035567">
    <property type="term" value="P:non-canonical Wnt signaling pathway"/>
    <property type="evidence" value="ECO:0007669"/>
    <property type="project" value="TreeGrafter"/>
</dbReference>
<dbReference type="PANTHER" id="PTHR11309:SF126">
    <property type="entry name" value="FRIZZLED-2"/>
    <property type="match status" value="1"/>
</dbReference>
<evidence type="ECO:0000256" key="6">
    <source>
        <dbReference type="ARBA" id="ARBA00022692"/>
    </source>
</evidence>
<feature type="transmembrane region" description="Helical" evidence="15">
    <location>
        <begin position="382"/>
        <end position="406"/>
    </location>
</feature>
<dbReference type="Pfam" id="PF01534">
    <property type="entry name" value="Frizzled"/>
    <property type="match status" value="1"/>
</dbReference>
<dbReference type="PROSITE" id="PS50261">
    <property type="entry name" value="G_PROTEIN_RECEP_F2_4"/>
    <property type="match status" value="1"/>
</dbReference>
<keyword evidence="11 14" id="KW-1015">Disulfide bond</keyword>
<dbReference type="Proteomes" id="UP001497482">
    <property type="component" value="Chromosome 14"/>
</dbReference>
<evidence type="ECO:0000256" key="7">
    <source>
        <dbReference type="ARBA" id="ARBA00022729"/>
    </source>
</evidence>
<feature type="transmembrane region" description="Helical" evidence="15">
    <location>
        <begin position="253"/>
        <end position="272"/>
    </location>
</feature>
<evidence type="ECO:0000256" key="3">
    <source>
        <dbReference type="ARBA" id="ARBA00022473"/>
    </source>
</evidence>
<protein>
    <submittedName>
        <fullName evidence="19">Uncharacterized protein</fullName>
    </submittedName>
</protein>
<dbReference type="SUPFAM" id="SSF63501">
    <property type="entry name" value="Frizzled cysteine-rich domain"/>
    <property type="match status" value="1"/>
</dbReference>
<keyword evidence="4" id="KW-1003">Cell membrane</keyword>
<dbReference type="Gene3D" id="1.20.1070.10">
    <property type="entry name" value="Rhodopsin 7-helix transmembrane proteins"/>
    <property type="match status" value="1"/>
</dbReference>
<keyword evidence="13" id="KW-0807">Transducer</keyword>
<evidence type="ECO:0000256" key="13">
    <source>
        <dbReference type="ARBA" id="ARBA00023224"/>
    </source>
</evidence>
<dbReference type="GO" id="GO:0004930">
    <property type="term" value="F:G protein-coupled receptor activity"/>
    <property type="evidence" value="ECO:0007669"/>
    <property type="project" value="UniProtKB-KW"/>
</dbReference>
<proteinExistence type="inferred from homology"/>
<keyword evidence="5" id="KW-0879">Wnt signaling pathway</keyword>